<evidence type="ECO:0000256" key="1">
    <source>
        <dbReference type="ARBA" id="ARBA00023015"/>
    </source>
</evidence>
<keyword evidence="1" id="KW-0805">Transcription regulation</keyword>
<evidence type="ECO:0000256" key="3">
    <source>
        <dbReference type="ARBA" id="ARBA00023163"/>
    </source>
</evidence>
<reference evidence="5 6" key="3">
    <citation type="journal article" date="2012" name="J. Bacteriol.">
        <title>Genome Sequence of Paenibacillus terrae HPL-003, a Xylanase-Producing Bacterium Isolated from Soil Found in Forest Residue.</title>
        <authorList>
            <person name="Shin S.H."/>
            <person name="Kim S."/>
            <person name="Kim J.Y."/>
            <person name="Song H.Y."/>
            <person name="Cho S.J."/>
            <person name="Kim D.R."/>
            <person name="Lee K.I."/>
            <person name="Lim H.K."/>
            <person name="Park N.J."/>
            <person name="Hwang I.T."/>
            <person name="Yang K.S."/>
        </authorList>
    </citation>
    <scope>NUCLEOTIDE SEQUENCE [LARGE SCALE GENOMIC DNA]</scope>
    <source>
        <strain evidence="5 6">HPL-003</strain>
    </source>
</reference>
<dbReference type="InterPro" id="IPR036388">
    <property type="entry name" value="WH-like_DNA-bd_sf"/>
</dbReference>
<protein>
    <submittedName>
        <fullName evidence="5">ArsR family transcription regulator</fullName>
    </submittedName>
</protein>
<dbReference type="eggNOG" id="COG0640">
    <property type="taxonomic scope" value="Bacteria"/>
</dbReference>
<dbReference type="InterPro" id="IPR051081">
    <property type="entry name" value="HTH_MetalResp_TranReg"/>
</dbReference>
<proteinExistence type="predicted"/>
<dbReference type="SUPFAM" id="SSF46785">
    <property type="entry name" value="Winged helix' DNA-binding domain"/>
    <property type="match status" value="1"/>
</dbReference>
<organism evidence="5 6">
    <name type="scientific">Paenibacillus terrae (strain HPL-003)</name>
    <dbReference type="NCBI Taxonomy" id="985665"/>
    <lineage>
        <taxon>Bacteria</taxon>
        <taxon>Bacillati</taxon>
        <taxon>Bacillota</taxon>
        <taxon>Bacilli</taxon>
        <taxon>Bacillales</taxon>
        <taxon>Paenibacillaceae</taxon>
        <taxon>Paenibacillus</taxon>
    </lineage>
</organism>
<dbReference type="PRINTS" id="PR00778">
    <property type="entry name" value="HTHARSR"/>
</dbReference>
<gene>
    <name evidence="5" type="ordered locus">HPL003_11525</name>
</gene>
<dbReference type="NCBIfam" id="NF033788">
    <property type="entry name" value="HTH_metalloreg"/>
    <property type="match status" value="1"/>
</dbReference>
<keyword evidence="3" id="KW-0804">Transcription</keyword>
<dbReference type="Proteomes" id="UP000005876">
    <property type="component" value="Chromosome"/>
</dbReference>
<evidence type="ECO:0000313" key="5">
    <source>
        <dbReference type="EMBL" id="AET59062.1"/>
    </source>
</evidence>
<dbReference type="PANTHER" id="PTHR33154:SF33">
    <property type="entry name" value="TRANSCRIPTIONAL REPRESSOR SDPR"/>
    <property type="match status" value="1"/>
</dbReference>
<evidence type="ECO:0000259" key="4">
    <source>
        <dbReference type="PROSITE" id="PS50987"/>
    </source>
</evidence>
<dbReference type="Gene3D" id="1.10.10.10">
    <property type="entry name" value="Winged helix-like DNA-binding domain superfamily/Winged helix DNA-binding domain"/>
    <property type="match status" value="1"/>
</dbReference>
<dbReference type="GO" id="GO:0003700">
    <property type="term" value="F:DNA-binding transcription factor activity"/>
    <property type="evidence" value="ECO:0007669"/>
    <property type="project" value="InterPro"/>
</dbReference>
<dbReference type="InterPro" id="IPR011991">
    <property type="entry name" value="ArsR-like_HTH"/>
</dbReference>
<evidence type="ECO:0000256" key="2">
    <source>
        <dbReference type="ARBA" id="ARBA00023125"/>
    </source>
</evidence>
<dbReference type="InterPro" id="IPR001845">
    <property type="entry name" value="HTH_ArsR_DNA-bd_dom"/>
</dbReference>
<dbReference type="AlphaFoldDB" id="G7VYS2"/>
<dbReference type="GO" id="GO:0003677">
    <property type="term" value="F:DNA binding"/>
    <property type="evidence" value="ECO:0007669"/>
    <property type="project" value="UniProtKB-KW"/>
</dbReference>
<reference key="2">
    <citation type="submission" date="2011-11" db="EMBL/GenBank/DDBJ databases">
        <authorList>
            <person name="Shin S.H."/>
            <person name="Kim S."/>
            <person name="Kim J.Y."/>
        </authorList>
    </citation>
    <scope>NUCLEOTIDE SEQUENCE</scope>
    <source>
        <strain>HPL-003</strain>
    </source>
</reference>
<dbReference type="Pfam" id="PF01022">
    <property type="entry name" value="HTH_5"/>
    <property type="match status" value="1"/>
</dbReference>
<reference evidence="6" key="1">
    <citation type="submission" date="2011-11" db="EMBL/GenBank/DDBJ databases">
        <title>Complete sequence of Paenibacillus terrae HPL-003.</title>
        <authorList>
            <person name="Shin S.H."/>
            <person name="Kim S."/>
            <person name="Kim J.Y."/>
        </authorList>
    </citation>
    <scope>NUCLEOTIDE SEQUENCE [LARGE SCALE GENOMIC DNA]</scope>
    <source>
        <strain evidence="6">HPL-003</strain>
    </source>
</reference>
<dbReference type="SMART" id="SM00418">
    <property type="entry name" value="HTH_ARSR"/>
    <property type="match status" value="1"/>
</dbReference>
<name>G7VYS2_PAETH</name>
<dbReference type="PROSITE" id="PS50987">
    <property type="entry name" value="HTH_ARSR_2"/>
    <property type="match status" value="1"/>
</dbReference>
<evidence type="ECO:0000313" key="6">
    <source>
        <dbReference type="Proteomes" id="UP000005876"/>
    </source>
</evidence>
<dbReference type="RefSeq" id="WP_014279793.1">
    <property type="nucleotide sequence ID" value="NC_016641.1"/>
</dbReference>
<keyword evidence="2" id="KW-0238">DNA-binding</keyword>
<dbReference type="PANTHER" id="PTHR33154">
    <property type="entry name" value="TRANSCRIPTIONAL REGULATOR, ARSR FAMILY"/>
    <property type="match status" value="1"/>
</dbReference>
<dbReference type="InterPro" id="IPR036390">
    <property type="entry name" value="WH_DNA-bd_sf"/>
</dbReference>
<sequence>MQDIFKAMADPTRREIISILIQQDLTVKEINKRINIPDSTLSHHLEILYRSGLVSKRRSGTFILYSASLSVLEEFIAFISLKFTKT</sequence>
<dbReference type="KEGG" id="pta:HPL003_11525"/>
<dbReference type="EMBL" id="CP003107">
    <property type="protein sequence ID" value="AET59062.1"/>
    <property type="molecule type" value="Genomic_DNA"/>
</dbReference>
<dbReference type="STRING" id="985665.HPL003_11525"/>
<dbReference type="CDD" id="cd00090">
    <property type="entry name" value="HTH_ARSR"/>
    <property type="match status" value="1"/>
</dbReference>
<dbReference type="HOGENOM" id="CLU_097806_3_4_9"/>
<feature type="domain" description="HTH arsR-type" evidence="4">
    <location>
        <begin position="1"/>
        <end position="86"/>
    </location>
</feature>
<accession>G7VYS2</accession>